<evidence type="ECO:0000256" key="4">
    <source>
        <dbReference type="ARBA" id="ARBA00022490"/>
    </source>
</evidence>
<evidence type="ECO:0000256" key="9">
    <source>
        <dbReference type="SAM" id="MobiDB-lite"/>
    </source>
</evidence>
<keyword evidence="4" id="KW-0963">Cytoplasm</keyword>
<dbReference type="Pfam" id="PF20636">
    <property type="entry name" value="SMN_G2-BD"/>
    <property type="match status" value="1"/>
</dbReference>
<dbReference type="InterPro" id="IPR049481">
    <property type="entry name" value="SMN_G2-BD"/>
</dbReference>
<dbReference type="InterPro" id="IPR002999">
    <property type="entry name" value="Tudor"/>
</dbReference>
<accession>A0ABQ9EG38</accession>
<keyword evidence="7" id="KW-0539">Nucleus</keyword>
<evidence type="ECO:0000313" key="11">
    <source>
        <dbReference type="EMBL" id="KAJ8304253.1"/>
    </source>
</evidence>
<comment type="subcellular location">
    <subcellularLocation>
        <location evidence="1">Cytoplasm</location>
        <location evidence="1">Myofibril</location>
        <location evidence="1">Sarcomere</location>
        <location evidence="1">Z line</location>
    </subcellularLocation>
    <subcellularLocation>
        <location evidence="2">Nucleus</location>
        <location evidence="2">Cajal body</location>
    </subcellularLocation>
    <subcellularLocation>
        <location evidence="8">Nucleus</location>
        <location evidence="8">Gem</location>
    </subcellularLocation>
</comment>
<keyword evidence="12" id="KW-1185">Reference proteome</keyword>
<evidence type="ECO:0000256" key="7">
    <source>
        <dbReference type="ARBA" id="ARBA00023242"/>
    </source>
</evidence>
<dbReference type="InterPro" id="IPR010304">
    <property type="entry name" value="SMN_Tudor"/>
</dbReference>
<evidence type="ECO:0000256" key="2">
    <source>
        <dbReference type="ARBA" id="ARBA00004408"/>
    </source>
</evidence>
<dbReference type="Gene3D" id="3.40.190.10">
    <property type="entry name" value="Periplasmic binding protein-like II"/>
    <property type="match status" value="1"/>
</dbReference>
<comment type="similarity">
    <text evidence="3">Belongs to the SMN family.</text>
</comment>
<feature type="compositionally biased region" description="Basic and acidic residues" evidence="9">
    <location>
        <begin position="45"/>
        <end position="58"/>
    </location>
</feature>
<dbReference type="Pfam" id="PF20635">
    <property type="entry name" value="SMN_YG-box"/>
    <property type="match status" value="1"/>
</dbReference>
<evidence type="ECO:0000313" key="12">
    <source>
        <dbReference type="Proteomes" id="UP001217089"/>
    </source>
</evidence>
<evidence type="ECO:0000256" key="6">
    <source>
        <dbReference type="ARBA" id="ARBA00023187"/>
    </source>
</evidence>
<gene>
    <name evidence="11" type="ORF">KUTeg_017836</name>
</gene>
<dbReference type="EMBL" id="JARBDR010000903">
    <property type="protein sequence ID" value="KAJ8304253.1"/>
    <property type="molecule type" value="Genomic_DNA"/>
</dbReference>
<protein>
    <recommendedName>
        <fullName evidence="10">Tudor domain-containing protein</fullName>
    </recommendedName>
</protein>
<dbReference type="CDD" id="cd20398">
    <property type="entry name" value="Tudor_SMN"/>
    <property type="match status" value="1"/>
</dbReference>
<feature type="compositionally biased region" description="Basic residues" evidence="9">
    <location>
        <begin position="59"/>
        <end position="76"/>
    </location>
</feature>
<dbReference type="InterPro" id="IPR040424">
    <property type="entry name" value="Smn1"/>
</dbReference>
<dbReference type="InterPro" id="IPR047298">
    <property type="entry name" value="Tudor_SMN_eumet"/>
</dbReference>
<organism evidence="11 12">
    <name type="scientific">Tegillarca granosa</name>
    <name type="common">Malaysian cockle</name>
    <name type="synonym">Anadara granosa</name>
    <dbReference type="NCBI Taxonomy" id="220873"/>
    <lineage>
        <taxon>Eukaryota</taxon>
        <taxon>Metazoa</taxon>
        <taxon>Spiralia</taxon>
        <taxon>Lophotrochozoa</taxon>
        <taxon>Mollusca</taxon>
        <taxon>Bivalvia</taxon>
        <taxon>Autobranchia</taxon>
        <taxon>Pteriomorphia</taxon>
        <taxon>Arcoida</taxon>
        <taxon>Arcoidea</taxon>
        <taxon>Arcidae</taxon>
        <taxon>Tegillarca</taxon>
    </lineage>
</organism>
<dbReference type="PANTHER" id="PTHR39267">
    <property type="entry name" value="SURVIVAL MOTOR NEURON-LIKE PROTEIN 1"/>
    <property type="match status" value="1"/>
</dbReference>
<keyword evidence="6" id="KW-0508">mRNA splicing</keyword>
<dbReference type="SMART" id="SM00333">
    <property type="entry name" value="TUDOR"/>
    <property type="match status" value="1"/>
</dbReference>
<feature type="domain" description="Tudor" evidence="10">
    <location>
        <begin position="75"/>
        <end position="135"/>
    </location>
</feature>
<dbReference type="PANTHER" id="PTHR39267:SF1">
    <property type="entry name" value="SURVIVAL MOTOR NEURON PROTEIN"/>
    <property type="match status" value="1"/>
</dbReference>
<dbReference type="CDD" id="cd22851">
    <property type="entry name" value="SMN_N"/>
    <property type="match status" value="1"/>
</dbReference>
<sequence length="253" mass="29165">MASLEPGTIVFQRGQTQDSEGELWDDTALIKAYDNAVNMMKSKMGVKDVEDNKSQDSQKRKRRSKRKKNKRKSKKWKPGDMCRAVYTEDNILYDAEIISVDTENETCVVCYVGYGNEEEKKLSELKVMSRKSQQQQQNMTSDLDTDSCMEWNGQTTFSPQNSRKQKPKSSTFQTHPDKFDWPEFSRVPPYQGMPHGIPFVPPPPPPMTEDLAETDNDALSSMLMSWYMSGYHTGYYQFVISEDLDTVYHSLMI</sequence>
<comment type="caution">
    <text evidence="11">The sequence shown here is derived from an EMBL/GenBank/DDBJ whole genome shotgun (WGS) entry which is preliminary data.</text>
</comment>
<evidence type="ECO:0000259" key="10">
    <source>
        <dbReference type="PROSITE" id="PS50304"/>
    </source>
</evidence>
<dbReference type="Gene3D" id="2.30.30.140">
    <property type="match status" value="1"/>
</dbReference>
<evidence type="ECO:0000256" key="1">
    <source>
        <dbReference type="ARBA" id="ARBA00004216"/>
    </source>
</evidence>
<evidence type="ECO:0000256" key="3">
    <source>
        <dbReference type="ARBA" id="ARBA00005371"/>
    </source>
</evidence>
<feature type="region of interest" description="Disordered" evidence="9">
    <location>
        <begin position="44"/>
        <end position="78"/>
    </location>
</feature>
<dbReference type="InterPro" id="IPR047313">
    <property type="entry name" value="SMN_C"/>
</dbReference>
<name>A0ABQ9EG38_TEGGR</name>
<dbReference type="Pfam" id="PF06003">
    <property type="entry name" value="SMN_Tudor"/>
    <property type="match status" value="1"/>
</dbReference>
<dbReference type="CDD" id="cd22852">
    <property type="entry name" value="SMN_C"/>
    <property type="match status" value="1"/>
</dbReference>
<keyword evidence="5" id="KW-0507">mRNA processing</keyword>
<dbReference type="SUPFAM" id="SSF63748">
    <property type="entry name" value="Tudor/PWWP/MBT"/>
    <property type="match status" value="1"/>
</dbReference>
<proteinExistence type="inferred from homology"/>
<feature type="compositionally biased region" description="Polar residues" evidence="9">
    <location>
        <begin position="153"/>
        <end position="174"/>
    </location>
</feature>
<evidence type="ECO:0000256" key="8">
    <source>
        <dbReference type="ARBA" id="ARBA00034695"/>
    </source>
</evidence>
<dbReference type="Proteomes" id="UP001217089">
    <property type="component" value="Unassembled WGS sequence"/>
</dbReference>
<reference evidence="11 12" key="1">
    <citation type="submission" date="2022-12" db="EMBL/GenBank/DDBJ databases">
        <title>Chromosome-level genome of Tegillarca granosa.</title>
        <authorList>
            <person name="Kim J."/>
        </authorList>
    </citation>
    <scope>NUCLEOTIDE SEQUENCE [LARGE SCALE GENOMIC DNA]</scope>
    <source>
        <strain evidence="11">Teg-2019</strain>
        <tissue evidence="11">Adductor muscle</tissue>
    </source>
</reference>
<dbReference type="PROSITE" id="PS50304">
    <property type="entry name" value="TUDOR"/>
    <property type="match status" value="1"/>
</dbReference>
<feature type="region of interest" description="Disordered" evidence="9">
    <location>
        <begin position="153"/>
        <end position="175"/>
    </location>
</feature>
<evidence type="ECO:0000256" key="5">
    <source>
        <dbReference type="ARBA" id="ARBA00022664"/>
    </source>
</evidence>